<proteinExistence type="inferred from homology"/>
<evidence type="ECO:0000313" key="20">
    <source>
        <dbReference type="EMBL" id="MCA9380389.1"/>
    </source>
</evidence>
<evidence type="ECO:0000256" key="7">
    <source>
        <dbReference type="ARBA" id="ARBA00022490"/>
    </source>
</evidence>
<evidence type="ECO:0000256" key="17">
    <source>
        <dbReference type="RuleBase" id="RU003464"/>
    </source>
</evidence>
<dbReference type="InterPro" id="IPR029026">
    <property type="entry name" value="tRNA_m1G_MTases_N"/>
</dbReference>
<keyword evidence="11 15" id="KW-0819">tRNA processing</keyword>
<dbReference type="GO" id="GO:0002939">
    <property type="term" value="P:tRNA N1-guanine methylation"/>
    <property type="evidence" value="ECO:0007669"/>
    <property type="project" value="TreeGrafter"/>
</dbReference>
<evidence type="ECO:0000256" key="3">
    <source>
        <dbReference type="ARBA" id="ARBA00007630"/>
    </source>
</evidence>
<keyword evidence="7 15" id="KW-0963">Cytoplasm</keyword>
<dbReference type="EMBL" id="JAGQLL010000055">
    <property type="protein sequence ID" value="MCA9380389.1"/>
    <property type="molecule type" value="Genomic_DNA"/>
</dbReference>
<evidence type="ECO:0000256" key="9">
    <source>
        <dbReference type="ARBA" id="ARBA00022679"/>
    </source>
</evidence>
<sequence length="222" mass="25315">MQIHIITAFPEMFESPFSKSILKRAQEQGLVTIKTHNIRDWTWDKHKTIDHRPYGGGAGMVMMVEPIYKAVKELKTSIGNKKTLVILTSAKGEIFTQKHAKDFTKYEAIIFICGHYEGIDERVNEHLADLELSIGKYVLTGGEIPVMVITDAVTRLLPGVLGNEDSIENESFSKDNETEAPQYTRPEKFVTDENETWTVPDILLSGNHKEIENWRNNQQRPD</sequence>
<dbReference type="HAMAP" id="MF_00605">
    <property type="entry name" value="TrmD"/>
    <property type="match status" value="1"/>
</dbReference>
<comment type="similarity">
    <text evidence="3 15 17">Belongs to the RNA methyltransferase TrmD family.</text>
</comment>
<dbReference type="CDD" id="cd18080">
    <property type="entry name" value="TrmD-like"/>
    <property type="match status" value="1"/>
</dbReference>
<comment type="caution">
    <text evidence="15">Lacks conserved residue(s) required for the propagation of feature annotation.</text>
</comment>
<evidence type="ECO:0000313" key="21">
    <source>
        <dbReference type="Proteomes" id="UP000745577"/>
    </source>
</evidence>
<evidence type="ECO:0000256" key="8">
    <source>
        <dbReference type="ARBA" id="ARBA00022603"/>
    </source>
</evidence>
<evidence type="ECO:0000256" key="4">
    <source>
        <dbReference type="ARBA" id="ARBA00011738"/>
    </source>
</evidence>
<dbReference type="InterPro" id="IPR029028">
    <property type="entry name" value="Alpha/beta_knot_MTases"/>
</dbReference>
<dbReference type="AlphaFoldDB" id="A0A955L0P5"/>
<protein>
    <recommendedName>
        <fullName evidence="6 15">tRNA (guanine-N(1)-)-methyltransferase</fullName>
        <ecNumber evidence="5 15">2.1.1.228</ecNumber>
    </recommendedName>
    <alternativeName>
        <fullName evidence="12 15">M1G-methyltransferase</fullName>
    </alternativeName>
    <alternativeName>
        <fullName evidence="13 15">tRNA [GM37] methyltransferase</fullName>
    </alternativeName>
</protein>
<evidence type="ECO:0000256" key="12">
    <source>
        <dbReference type="ARBA" id="ARBA00029736"/>
    </source>
</evidence>
<dbReference type="GO" id="GO:0052906">
    <property type="term" value="F:tRNA (guanine(37)-N1)-methyltransferase activity"/>
    <property type="evidence" value="ECO:0007669"/>
    <property type="project" value="UniProtKB-UniRule"/>
</dbReference>
<evidence type="ECO:0000256" key="16">
    <source>
        <dbReference type="PIRSR" id="PIRSR000386-1"/>
    </source>
</evidence>
<accession>A0A955L0P5</accession>
<reference evidence="20" key="1">
    <citation type="submission" date="2020-04" db="EMBL/GenBank/DDBJ databases">
        <authorList>
            <person name="Zhang T."/>
        </authorList>
    </citation>
    <scope>NUCLEOTIDE SEQUENCE</scope>
    <source>
        <strain evidence="20">HKST-UBA15</strain>
    </source>
</reference>
<keyword evidence="10 15" id="KW-0949">S-adenosyl-L-methionine</keyword>
<dbReference type="Gene3D" id="1.10.1270.20">
    <property type="entry name" value="tRNA(m1g37)methyltransferase, domain 2"/>
    <property type="match status" value="1"/>
</dbReference>
<dbReference type="Pfam" id="PF01746">
    <property type="entry name" value="tRNA_m1G_MT"/>
    <property type="match status" value="1"/>
</dbReference>
<evidence type="ECO:0000259" key="19">
    <source>
        <dbReference type="Pfam" id="PF01746"/>
    </source>
</evidence>
<dbReference type="Gene3D" id="3.40.1280.10">
    <property type="match status" value="1"/>
</dbReference>
<evidence type="ECO:0000256" key="11">
    <source>
        <dbReference type="ARBA" id="ARBA00022694"/>
    </source>
</evidence>
<dbReference type="InterPro" id="IPR002649">
    <property type="entry name" value="tRNA_m1G_MeTrfase_TrmD"/>
</dbReference>
<comment type="catalytic activity">
    <reaction evidence="14 15 17">
        <text>guanosine(37) in tRNA + S-adenosyl-L-methionine = N(1)-methylguanosine(37) in tRNA + S-adenosyl-L-homocysteine + H(+)</text>
        <dbReference type="Rhea" id="RHEA:36899"/>
        <dbReference type="Rhea" id="RHEA-COMP:10145"/>
        <dbReference type="Rhea" id="RHEA-COMP:10147"/>
        <dbReference type="ChEBI" id="CHEBI:15378"/>
        <dbReference type="ChEBI" id="CHEBI:57856"/>
        <dbReference type="ChEBI" id="CHEBI:59789"/>
        <dbReference type="ChEBI" id="CHEBI:73542"/>
        <dbReference type="ChEBI" id="CHEBI:74269"/>
        <dbReference type="EC" id="2.1.1.228"/>
    </reaction>
</comment>
<feature type="binding site" evidence="15 16">
    <location>
        <position position="114"/>
    </location>
    <ligand>
        <name>S-adenosyl-L-methionine</name>
        <dbReference type="ChEBI" id="CHEBI:59789"/>
    </ligand>
</feature>
<comment type="caution">
    <text evidence="20">The sequence shown here is derived from an EMBL/GenBank/DDBJ whole genome shotgun (WGS) entry which is preliminary data.</text>
</comment>
<reference evidence="20" key="2">
    <citation type="journal article" date="2021" name="Microbiome">
        <title>Successional dynamics and alternative stable states in a saline activated sludge microbial community over 9 years.</title>
        <authorList>
            <person name="Wang Y."/>
            <person name="Ye J."/>
            <person name="Ju F."/>
            <person name="Liu L."/>
            <person name="Boyd J.A."/>
            <person name="Deng Y."/>
            <person name="Parks D.H."/>
            <person name="Jiang X."/>
            <person name="Yin X."/>
            <person name="Woodcroft B.J."/>
            <person name="Tyson G.W."/>
            <person name="Hugenholtz P."/>
            <person name="Polz M.F."/>
            <person name="Zhang T."/>
        </authorList>
    </citation>
    <scope>NUCLEOTIDE SEQUENCE</scope>
    <source>
        <strain evidence="20">HKST-UBA15</strain>
    </source>
</reference>
<evidence type="ECO:0000256" key="5">
    <source>
        <dbReference type="ARBA" id="ARBA00012807"/>
    </source>
</evidence>
<dbReference type="SUPFAM" id="SSF75217">
    <property type="entry name" value="alpha/beta knot"/>
    <property type="match status" value="1"/>
</dbReference>
<comment type="subcellular location">
    <subcellularLocation>
        <location evidence="2 15 17">Cytoplasm</location>
    </subcellularLocation>
</comment>
<evidence type="ECO:0000256" key="18">
    <source>
        <dbReference type="SAM" id="MobiDB-lite"/>
    </source>
</evidence>
<comment type="subunit">
    <text evidence="4 15 17">Homodimer.</text>
</comment>
<evidence type="ECO:0000256" key="2">
    <source>
        <dbReference type="ARBA" id="ARBA00004496"/>
    </source>
</evidence>
<keyword evidence="8 15" id="KW-0489">Methyltransferase</keyword>
<gene>
    <name evidence="15 20" type="primary">trmD</name>
    <name evidence="20" type="ORF">KC675_04385</name>
</gene>
<feature type="domain" description="tRNA methyltransferase TRMD/TRM10-type" evidence="19">
    <location>
        <begin position="1"/>
        <end position="219"/>
    </location>
</feature>
<dbReference type="Proteomes" id="UP000745577">
    <property type="component" value="Unassembled WGS sequence"/>
</dbReference>
<evidence type="ECO:0000256" key="10">
    <source>
        <dbReference type="ARBA" id="ARBA00022691"/>
    </source>
</evidence>
<dbReference type="PIRSF" id="PIRSF000386">
    <property type="entry name" value="tRNA_mtase"/>
    <property type="match status" value="1"/>
</dbReference>
<organism evidence="20 21">
    <name type="scientific">Candidatus Dojkabacteria bacterium</name>
    <dbReference type="NCBI Taxonomy" id="2099670"/>
    <lineage>
        <taxon>Bacteria</taxon>
        <taxon>Candidatus Dojkabacteria</taxon>
    </lineage>
</organism>
<evidence type="ECO:0000256" key="15">
    <source>
        <dbReference type="HAMAP-Rule" id="MF_00605"/>
    </source>
</evidence>
<evidence type="ECO:0000256" key="6">
    <source>
        <dbReference type="ARBA" id="ARBA00014679"/>
    </source>
</evidence>
<dbReference type="NCBIfam" id="TIGR00088">
    <property type="entry name" value="trmD"/>
    <property type="match status" value="1"/>
</dbReference>
<dbReference type="InterPro" id="IPR016009">
    <property type="entry name" value="tRNA_MeTrfase_TRMD/TRM10"/>
</dbReference>
<evidence type="ECO:0000256" key="13">
    <source>
        <dbReference type="ARBA" id="ARBA00033392"/>
    </source>
</evidence>
<dbReference type="InterPro" id="IPR023148">
    <property type="entry name" value="tRNA_m1G_MeTrfase_C_sf"/>
</dbReference>
<comment type="function">
    <text evidence="1 15 17">Specifically methylates guanosine-37 in various tRNAs.</text>
</comment>
<keyword evidence="9 15" id="KW-0808">Transferase</keyword>
<evidence type="ECO:0000256" key="14">
    <source>
        <dbReference type="ARBA" id="ARBA00047783"/>
    </source>
</evidence>
<dbReference type="PANTHER" id="PTHR46417">
    <property type="entry name" value="TRNA (GUANINE-N(1)-)-METHYLTRANSFERASE"/>
    <property type="match status" value="1"/>
</dbReference>
<name>A0A955L0P5_9BACT</name>
<dbReference type="PANTHER" id="PTHR46417:SF1">
    <property type="entry name" value="TRNA (GUANINE-N(1)-)-METHYLTRANSFERASE"/>
    <property type="match status" value="1"/>
</dbReference>
<dbReference type="NCBIfam" id="NF000648">
    <property type="entry name" value="PRK00026.1"/>
    <property type="match status" value="1"/>
</dbReference>
<dbReference type="EC" id="2.1.1.228" evidence="5 15"/>
<evidence type="ECO:0000256" key="1">
    <source>
        <dbReference type="ARBA" id="ARBA00002634"/>
    </source>
</evidence>
<dbReference type="FunFam" id="3.40.1280.10:FF:000001">
    <property type="entry name" value="tRNA (guanine-N(1)-)-methyltransferase"/>
    <property type="match status" value="1"/>
</dbReference>
<dbReference type="GO" id="GO:0005829">
    <property type="term" value="C:cytosol"/>
    <property type="evidence" value="ECO:0007669"/>
    <property type="project" value="TreeGrafter"/>
</dbReference>
<feature type="region of interest" description="Disordered" evidence="18">
    <location>
        <begin position="167"/>
        <end position="188"/>
    </location>
</feature>